<dbReference type="OMA" id="SWYGILR"/>
<keyword evidence="2" id="KW-1133">Transmembrane helix</keyword>
<dbReference type="Gene3D" id="1.10.287.470">
    <property type="entry name" value="Helix hairpin bin"/>
    <property type="match status" value="1"/>
</dbReference>
<dbReference type="EMBL" id="CP038008">
    <property type="protein sequence ID" value="QBY31579.1"/>
    <property type="molecule type" value="Genomic_DNA"/>
</dbReference>
<gene>
    <name evidence="3" type="ORF">E2R62_24010</name>
</gene>
<dbReference type="Gene3D" id="2.40.50.100">
    <property type="match status" value="1"/>
</dbReference>
<evidence type="ECO:0000256" key="1">
    <source>
        <dbReference type="SAM" id="Coils"/>
    </source>
</evidence>
<accession>A0A482PUB1</accession>
<dbReference type="AlphaFoldDB" id="A0A482PUB1"/>
<keyword evidence="2" id="KW-0472">Membrane</keyword>
<evidence type="ECO:0000313" key="3">
    <source>
        <dbReference type="EMBL" id="QBY31579.1"/>
    </source>
</evidence>
<evidence type="ECO:0000256" key="2">
    <source>
        <dbReference type="SAM" id="Phobius"/>
    </source>
</evidence>
<proteinExistence type="predicted"/>
<name>A0A482PUB1_CITRO</name>
<keyword evidence="2" id="KW-0812">Transmembrane</keyword>
<feature type="transmembrane region" description="Helical" evidence="2">
    <location>
        <begin position="12"/>
        <end position="34"/>
    </location>
</feature>
<protein>
    <recommendedName>
        <fullName evidence="4">AatB</fullName>
    </recommendedName>
</protein>
<sequence length="270" mass="30846">MKQKLILKKMNVILNIIRCILILLINSFSLSSYADTYYGVLRGSESLTFKSPYSGFITLNSLREGDIGKAGKLFTIHNYEYNNNKRILSLKIKNAEKQKKRIQREYQDGLSAYQKGFLSKHDLYSYEDKLDNMELSIISLRSEINSLNDILHLGDVNMEKPFIIRNINVNNQQYVNSGDLLMNIELLDRFYVDIKIDPVVFQGNIKDKNINYISLVGNMKGKASVRRISGIVDRTSSKTSGMRMVTLLIHGDSASLQALLDTAFEIRIND</sequence>
<evidence type="ECO:0008006" key="4">
    <source>
        <dbReference type="Google" id="ProtNLM"/>
    </source>
</evidence>
<dbReference type="Gene3D" id="2.40.30.170">
    <property type="match status" value="1"/>
</dbReference>
<keyword evidence="1" id="KW-0175">Coiled coil</keyword>
<dbReference type="RefSeq" id="WP_012904705.1">
    <property type="nucleotide sequence ID" value="NZ_CAJTBI010000013.1"/>
</dbReference>
<organism evidence="3">
    <name type="scientific">Citrobacter rodentium</name>
    <dbReference type="NCBI Taxonomy" id="67825"/>
    <lineage>
        <taxon>Bacteria</taxon>
        <taxon>Pseudomonadati</taxon>
        <taxon>Pseudomonadota</taxon>
        <taxon>Gammaproteobacteria</taxon>
        <taxon>Enterobacterales</taxon>
        <taxon>Enterobacteriaceae</taxon>
        <taxon>Citrobacter</taxon>
    </lineage>
</organism>
<reference evidence="3" key="1">
    <citation type="submission" date="2019-03" db="EMBL/GenBank/DDBJ databases">
        <title>Complete genome sequence of enteropathogenic Citrobacter rodentium strain DBS100.</title>
        <authorList>
            <person name="Popov G."/>
            <person name="Fiebig A."/>
            <person name="Shideler S."/>
            <person name="Coombes B."/>
            <person name="Savchenko A."/>
        </authorList>
    </citation>
    <scope>NUCLEOTIDE SEQUENCE</scope>
    <source>
        <strain evidence="3">DBS100</strain>
    </source>
</reference>
<feature type="coiled-coil region" evidence="1">
    <location>
        <begin position="78"/>
        <end position="150"/>
    </location>
</feature>